<keyword evidence="1" id="KW-1133">Transmembrane helix</keyword>
<protein>
    <submittedName>
        <fullName evidence="2">Uncharacterized protein</fullName>
    </submittedName>
</protein>
<dbReference type="InterPro" id="IPR054224">
    <property type="entry name" value="DUF6944"/>
</dbReference>
<dbReference type="EMBL" id="CP031223">
    <property type="protein sequence ID" value="QFF98444.1"/>
    <property type="molecule type" value="Genomic_DNA"/>
</dbReference>
<reference evidence="2 3" key="1">
    <citation type="submission" date="2018-07" db="EMBL/GenBank/DDBJ databases">
        <title>Complete genome sequence of Psychrobacillus sp. PB01, isolated from iceberg, and comparative genome analysis of Psychrobacillus strains.</title>
        <authorList>
            <person name="Lee P.C."/>
        </authorList>
    </citation>
    <scope>NUCLEOTIDE SEQUENCE [LARGE SCALE GENOMIC DNA]</scope>
    <source>
        <strain evidence="2 3">PB01</strain>
    </source>
</reference>
<evidence type="ECO:0000256" key="1">
    <source>
        <dbReference type="SAM" id="Phobius"/>
    </source>
</evidence>
<dbReference type="AlphaFoldDB" id="A0A5J6SNV8"/>
<evidence type="ECO:0000313" key="3">
    <source>
        <dbReference type="Proteomes" id="UP000325517"/>
    </source>
</evidence>
<organism evidence="2 3">
    <name type="scientific">Psychrobacillus glaciei</name>
    <dbReference type="NCBI Taxonomy" id="2283160"/>
    <lineage>
        <taxon>Bacteria</taxon>
        <taxon>Bacillati</taxon>
        <taxon>Bacillota</taxon>
        <taxon>Bacilli</taxon>
        <taxon>Bacillales</taxon>
        <taxon>Bacillaceae</taxon>
        <taxon>Psychrobacillus</taxon>
    </lineage>
</organism>
<dbReference type="KEGG" id="psyo:PB01_06165"/>
<keyword evidence="3" id="KW-1185">Reference proteome</keyword>
<dbReference type="OrthoDB" id="2869857at2"/>
<dbReference type="Pfam" id="PF22116">
    <property type="entry name" value="DUF6944"/>
    <property type="match status" value="1"/>
</dbReference>
<keyword evidence="1" id="KW-0812">Transmembrane</keyword>
<dbReference type="RefSeq" id="WP_151699385.1">
    <property type="nucleotide sequence ID" value="NZ_CP031223.1"/>
</dbReference>
<gene>
    <name evidence="2" type="ORF">PB01_06165</name>
</gene>
<feature type="transmembrane region" description="Helical" evidence="1">
    <location>
        <begin position="7"/>
        <end position="26"/>
    </location>
</feature>
<name>A0A5J6SNV8_9BACI</name>
<dbReference type="Proteomes" id="UP000325517">
    <property type="component" value="Chromosome"/>
</dbReference>
<accession>A0A5J6SNV8</accession>
<keyword evidence="1" id="KW-0472">Membrane</keyword>
<evidence type="ECO:0000313" key="2">
    <source>
        <dbReference type="EMBL" id="QFF98444.1"/>
    </source>
</evidence>
<sequence>MKKHGEELIFSGAWVIVIGTIISAIGQTKETTTGTPKGAKLVAQGNAIEAFGNSLQALGNTELFLEEKEPFRMDNIIGCWLQAGGNSTNTVATEIEIHSSEEEGLRLNAVGSGVQGLGAVYEAVGAVAGKSPTKNLEATGNSLVALGAFLDAAGNISILNKLDISGETLELIGSWTQVIGACTELIALAIASNIELTQQKSYSYPYADVGYYWYEPNPYGMI</sequence>
<proteinExistence type="predicted"/>